<evidence type="ECO:0000313" key="5">
    <source>
        <dbReference type="EMBL" id="CAK0794618.1"/>
    </source>
</evidence>
<proteinExistence type="predicted"/>
<comment type="caution">
    <text evidence="5">The sequence shown here is derived from an EMBL/GenBank/DDBJ whole genome shotgun (WGS) entry which is preliminary data.</text>
</comment>
<dbReference type="Gene3D" id="1.10.287.110">
    <property type="entry name" value="DnaJ domain"/>
    <property type="match status" value="1"/>
</dbReference>
<dbReference type="PANTHER" id="PTHR43096:SF52">
    <property type="entry name" value="DNAJ HOMOLOG 1, MITOCHONDRIAL-RELATED"/>
    <property type="match status" value="1"/>
</dbReference>
<gene>
    <name evidence="5" type="ORF">PCOR1329_LOCUS4536</name>
</gene>
<evidence type="ECO:0000259" key="4">
    <source>
        <dbReference type="PROSITE" id="PS50076"/>
    </source>
</evidence>
<organism evidence="5 6">
    <name type="scientific">Prorocentrum cordatum</name>
    <dbReference type="NCBI Taxonomy" id="2364126"/>
    <lineage>
        <taxon>Eukaryota</taxon>
        <taxon>Sar</taxon>
        <taxon>Alveolata</taxon>
        <taxon>Dinophyceae</taxon>
        <taxon>Prorocentrales</taxon>
        <taxon>Prorocentraceae</taxon>
        <taxon>Prorocentrum</taxon>
    </lineage>
</organism>
<dbReference type="Pfam" id="PF00226">
    <property type="entry name" value="DnaJ"/>
    <property type="match status" value="1"/>
</dbReference>
<dbReference type="PANTHER" id="PTHR43096">
    <property type="entry name" value="DNAJ HOMOLOG 1, MITOCHONDRIAL-RELATED"/>
    <property type="match status" value="1"/>
</dbReference>
<reference evidence="5" key="1">
    <citation type="submission" date="2023-10" db="EMBL/GenBank/DDBJ databases">
        <authorList>
            <person name="Chen Y."/>
            <person name="Shah S."/>
            <person name="Dougan E. K."/>
            <person name="Thang M."/>
            <person name="Chan C."/>
        </authorList>
    </citation>
    <scope>NUCLEOTIDE SEQUENCE [LARGE SCALE GENOMIC DNA]</scope>
</reference>
<dbReference type="SMART" id="SM00271">
    <property type="entry name" value="DnaJ"/>
    <property type="match status" value="1"/>
</dbReference>
<dbReference type="PROSITE" id="PS51257">
    <property type="entry name" value="PROKAR_LIPOPROTEIN"/>
    <property type="match status" value="1"/>
</dbReference>
<keyword evidence="2" id="KW-0472">Membrane</keyword>
<keyword evidence="3" id="KW-0732">Signal</keyword>
<protein>
    <recommendedName>
        <fullName evidence="4">J domain-containing protein</fullName>
    </recommendedName>
</protein>
<evidence type="ECO:0000256" key="3">
    <source>
        <dbReference type="SAM" id="SignalP"/>
    </source>
</evidence>
<feature type="domain" description="J" evidence="4">
    <location>
        <begin position="88"/>
        <end position="153"/>
    </location>
</feature>
<keyword evidence="2" id="KW-0812">Transmembrane</keyword>
<keyword evidence="6" id="KW-1185">Reference proteome</keyword>
<evidence type="ECO:0000256" key="1">
    <source>
        <dbReference type="ARBA" id="ARBA00023186"/>
    </source>
</evidence>
<evidence type="ECO:0000313" key="6">
    <source>
        <dbReference type="Proteomes" id="UP001189429"/>
    </source>
</evidence>
<dbReference type="InterPro" id="IPR036869">
    <property type="entry name" value="J_dom_sf"/>
</dbReference>
<keyword evidence="2" id="KW-1133">Transmembrane helix</keyword>
<dbReference type="InterPro" id="IPR001623">
    <property type="entry name" value="DnaJ_domain"/>
</dbReference>
<dbReference type="PROSITE" id="PS50076">
    <property type="entry name" value="DNAJ_2"/>
    <property type="match status" value="1"/>
</dbReference>
<dbReference type="SUPFAM" id="SSF46565">
    <property type="entry name" value="Chaperone J-domain"/>
    <property type="match status" value="1"/>
</dbReference>
<accession>A0ABN9PQN1</accession>
<dbReference type="PRINTS" id="PR00625">
    <property type="entry name" value="JDOMAIN"/>
</dbReference>
<dbReference type="Proteomes" id="UP001189429">
    <property type="component" value="Unassembled WGS sequence"/>
</dbReference>
<feature type="signal peptide" evidence="3">
    <location>
        <begin position="1"/>
        <end position="30"/>
    </location>
</feature>
<sequence>MAPAAQRAGRRRWRAAAALALALALGAAAGACGPAWRPGLHARPWAPATGGPQTVRAGRAGRRAVATENTASQQVLDALEEFEGDWNAPFELLDLDDVEASKKDIRAAFRNIARKEHPDVSDRPDAEERFRRISLAYELLLDDGGRSMLLEAMERKVEDLDELEDSTVPLDEGMEAWDDRWVEDEFTGVFRAGFLAILIPTTLWLIWWFAFDHD</sequence>
<dbReference type="EMBL" id="CAUYUJ010001173">
    <property type="protein sequence ID" value="CAK0794618.1"/>
    <property type="molecule type" value="Genomic_DNA"/>
</dbReference>
<name>A0ABN9PQN1_9DINO</name>
<dbReference type="CDD" id="cd06257">
    <property type="entry name" value="DnaJ"/>
    <property type="match status" value="1"/>
</dbReference>
<feature type="chain" id="PRO_5046532314" description="J domain-containing protein" evidence="3">
    <location>
        <begin position="31"/>
        <end position="214"/>
    </location>
</feature>
<evidence type="ECO:0000256" key="2">
    <source>
        <dbReference type="SAM" id="Phobius"/>
    </source>
</evidence>
<keyword evidence="1" id="KW-0143">Chaperone</keyword>
<feature type="transmembrane region" description="Helical" evidence="2">
    <location>
        <begin position="189"/>
        <end position="211"/>
    </location>
</feature>